<gene>
    <name evidence="3" type="ORF">QP029_08965</name>
</gene>
<evidence type="ECO:0000313" key="4">
    <source>
        <dbReference type="Proteomes" id="UP001238805"/>
    </source>
</evidence>
<reference evidence="3 4" key="1">
    <citation type="submission" date="2023-05" db="EMBL/GenBank/DDBJ databases">
        <title>Corynebacterium suedekumii sp. nov. and Corynebacterium breve sp. nov. isolated from raw cow's milk.</title>
        <authorList>
            <person name="Baer M.K."/>
            <person name="Mehl L."/>
            <person name="Hellmuth R."/>
            <person name="Marke G."/>
            <person name="Lipski A."/>
        </authorList>
    </citation>
    <scope>NUCLEOTIDE SEQUENCE [LARGE SCALE GENOMIC DNA]</scope>
    <source>
        <strain evidence="3 4">LM112</strain>
    </source>
</reference>
<dbReference type="PANTHER" id="PTHR43157">
    <property type="entry name" value="PHOSPHATIDYLINOSITOL-GLYCAN BIOSYNTHESIS CLASS F PROTEIN-RELATED"/>
    <property type="match status" value="1"/>
</dbReference>
<evidence type="ECO:0000313" key="3">
    <source>
        <dbReference type="EMBL" id="WIM69384.1"/>
    </source>
</evidence>
<dbReference type="Gene3D" id="3.40.50.720">
    <property type="entry name" value="NAD(P)-binding Rossmann-like Domain"/>
    <property type="match status" value="1"/>
</dbReference>
<proteinExistence type="inferred from homology"/>
<comment type="similarity">
    <text evidence="2">Belongs to the short-chain dehydrogenases/reductases (SDR) family.</text>
</comment>
<dbReference type="PRINTS" id="PR00081">
    <property type="entry name" value="GDHRDH"/>
</dbReference>
<dbReference type="InterPro" id="IPR002347">
    <property type="entry name" value="SDR_fam"/>
</dbReference>
<dbReference type="InterPro" id="IPR036291">
    <property type="entry name" value="NAD(P)-bd_dom_sf"/>
</dbReference>
<sequence>MMERTILLTGATGGLGRGLAQALSQEPGRLILHGRDPEKLGELHAELAGAEAEIDLVVADLSDRAQVLELAEEIHALTDRLDVLVNNAGIGQGRGNVREVSADGSELRLAVNHLAPFTLSLLLLPLLKAAAPGKIVNVASAAQHPLDLRDLHLKQGYTGSRAYAQSKLAMIATGFHLAQRVPADQVTVNSLHPATLMPTAMVKEGWGYTVDDLATGVAATMHLITHDVGTGKYFTGTTEAHALPEAYDPDLRAELWEASVELAGTGDSD</sequence>
<dbReference type="PRINTS" id="PR00080">
    <property type="entry name" value="SDRFAMILY"/>
</dbReference>
<accession>A0ABY8VIA8</accession>
<keyword evidence="4" id="KW-1185">Reference proteome</keyword>
<dbReference type="EMBL" id="CP126970">
    <property type="protein sequence ID" value="WIM69384.1"/>
    <property type="molecule type" value="Genomic_DNA"/>
</dbReference>
<protein>
    <submittedName>
        <fullName evidence="3">SDR family NAD(P)-dependent oxidoreductase</fullName>
    </submittedName>
</protein>
<dbReference type="Proteomes" id="UP001238805">
    <property type="component" value="Chromosome"/>
</dbReference>
<evidence type="ECO:0000256" key="1">
    <source>
        <dbReference type="ARBA" id="ARBA00023002"/>
    </source>
</evidence>
<dbReference type="SUPFAM" id="SSF51735">
    <property type="entry name" value="NAD(P)-binding Rossmann-fold domains"/>
    <property type="match status" value="1"/>
</dbReference>
<dbReference type="PANTHER" id="PTHR43157:SF31">
    <property type="entry name" value="PHOSPHATIDYLINOSITOL-GLYCAN BIOSYNTHESIS CLASS F PROTEIN"/>
    <property type="match status" value="1"/>
</dbReference>
<dbReference type="RefSeq" id="WP_284873978.1">
    <property type="nucleotide sequence ID" value="NZ_CP126970.1"/>
</dbReference>
<dbReference type="Pfam" id="PF00106">
    <property type="entry name" value="adh_short"/>
    <property type="match status" value="1"/>
</dbReference>
<keyword evidence="1" id="KW-0560">Oxidoreductase</keyword>
<name>A0ABY8VIA8_9CORY</name>
<evidence type="ECO:0000256" key="2">
    <source>
        <dbReference type="RuleBase" id="RU000363"/>
    </source>
</evidence>
<organism evidence="3 4">
    <name type="scientific">Corynebacterium suedekumii</name>
    <dbReference type="NCBI Taxonomy" id="3049801"/>
    <lineage>
        <taxon>Bacteria</taxon>
        <taxon>Bacillati</taxon>
        <taxon>Actinomycetota</taxon>
        <taxon>Actinomycetes</taxon>
        <taxon>Mycobacteriales</taxon>
        <taxon>Corynebacteriaceae</taxon>
        <taxon>Corynebacterium</taxon>
    </lineage>
</organism>